<keyword evidence="1" id="KW-0812">Transmembrane</keyword>
<name>A0AAD8MQN6_9APIA</name>
<dbReference type="InterPro" id="IPR056633">
    <property type="entry name" value="DUF7731"/>
</dbReference>
<gene>
    <name evidence="3" type="ORF">POM88_027087</name>
</gene>
<accession>A0AAD8MQN6</accession>
<dbReference type="EMBL" id="JAUIZM010000006">
    <property type="protein sequence ID" value="KAK1380343.1"/>
    <property type="molecule type" value="Genomic_DNA"/>
</dbReference>
<keyword evidence="1" id="KW-0472">Membrane</keyword>
<comment type="caution">
    <text evidence="3">The sequence shown here is derived from an EMBL/GenBank/DDBJ whole genome shotgun (WGS) entry which is preliminary data.</text>
</comment>
<keyword evidence="1" id="KW-1133">Transmembrane helix</keyword>
<dbReference type="PANTHER" id="PTHR34366:SF2">
    <property type="entry name" value="OS07G0289901 PROTEIN"/>
    <property type="match status" value="1"/>
</dbReference>
<organism evidence="3 4">
    <name type="scientific">Heracleum sosnowskyi</name>
    <dbReference type="NCBI Taxonomy" id="360622"/>
    <lineage>
        <taxon>Eukaryota</taxon>
        <taxon>Viridiplantae</taxon>
        <taxon>Streptophyta</taxon>
        <taxon>Embryophyta</taxon>
        <taxon>Tracheophyta</taxon>
        <taxon>Spermatophyta</taxon>
        <taxon>Magnoliopsida</taxon>
        <taxon>eudicotyledons</taxon>
        <taxon>Gunneridae</taxon>
        <taxon>Pentapetalae</taxon>
        <taxon>asterids</taxon>
        <taxon>campanulids</taxon>
        <taxon>Apiales</taxon>
        <taxon>Apiaceae</taxon>
        <taxon>Apioideae</taxon>
        <taxon>apioid superclade</taxon>
        <taxon>Tordylieae</taxon>
        <taxon>Tordyliinae</taxon>
        <taxon>Heracleum</taxon>
    </lineage>
</organism>
<dbReference type="Proteomes" id="UP001237642">
    <property type="component" value="Unassembled WGS sequence"/>
</dbReference>
<sequence>MCTLQKYSQLKALYTVHLFTPSITGQKMATHNLAILALVVVFVFPCTLLGNADGYFPQIGSQGVVNGNLPQTGGAGGYVPQTGGGGGFVPQTGSVGADDPAEVLSKALLCFNKNYVYSSCEESYRLTESGNINVPPEYTDQYCHGSCFSETNLVLDCINDILSHFSFYNRASIWDVRATIKAGCSYGPKRGNFNVAEYIQARENSADKGSKHLLLGLLPIMIYMGT</sequence>
<reference evidence="3" key="1">
    <citation type="submission" date="2023-02" db="EMBL/GenBank/DDBJ databases">
        <title>Genome of toxic invasive species Heracleum sosnowskyi carries increased number of genes despite the absence of recent whole-genome duplications.</title>
        <authorList>
            <person name="Schelkunov M."/>
            <person name="Shtratnikova V."/>
            <person name="Makarenko M."/>
            <person name="Klepikova A."/>
            <person name="Omelchenko D."/>
            <person name="Novikova G."/>
            <person name="Obukhova E."/>
            <person name="Bogdanov V."/>
            <person name="Penin A."/>
            <person name="Logacheva M."/>
        </authorList>
    </citation>
    <scope>NUCLEOTIDE SEQUENCE</scope>
    <source>
        <strain evidence="3">Hsosn_3</strain>
        <tissue evidence="3">Leaf</tissue>
    </source>
</reference>
<feature type="transmembrane region" description="Helical" evidence="1">
    <location>
        <begin position="33"/>
        <end position="52"/>
    </location>
</feature>
<evidence type="ECO:0000256" key="1">
    <source>
        <dbReference type="SAM" id="Phobius"/>
    </source>
</evidence>
<dbReference type="PANTHER" id="PTHR34366">
    <property type="entry name" value="OS07G0289901 PROTEIN-RELATED"/>
    <property type="match status" value="1"/>
</dbReference>
<protein>
    <submittedName>
        <fullName evidence="3">Glycine-rich family protein</fullName>
    </submittedName>
</protein>
<keyword evidence="4" id="KW-1185">Reference proteome</keyword>
<dbReference type="Pfam" id="PF24865">
    <property type="entry name" value="DUF7731"/>
    <property type="match status" value="1"/>
</dbReference>
<feature type="domain" description="DUF7731" evidence="2">
    <location>
        <begin position="101"/>
        <end position="200"/>
    </location>
</feature>
<reference evidence="3" key="2">
    <citation type="submission" date="2023-05" db="EMBL/GenBank/DDBJ databases">
        <authorList>
            <person name="Schelkunov M.I."/>
        </authorList>
    </citation>
    <scope>NUCLEOTIDE SEQUENCE</scope>
    <source>
        <strain evidence="3">Hsosn_3</strain>
        <tissue evidence="3">Leaf</tissue>
    </source>
</reference>
<proteinExistence type="predicted"/>
<evidence type="ECO:0000313" key="4">
    <source>
        <dbReference type="Proteomes" id="UP001237642"/>
    </source>
</evidence>
<evidence type="ECO:0000259" key="2">
    <source>
        <dbReference type="Pfam" id="PF24865"/>
    </source>
</evidence>
<dbReference type="AlphaFoldDB" id="A0AAD8MQN6"/>
<evidence type="ECO:0000313" key="3">
    <source>
        <dbReference type="EMBL" id="KAK1380343.1"/>
    </source>
</evidence>